<evidence type="ECO:0000259" key="2">
    <source>
        <dbReference type="Pfam" id="PF11127"/>
    </source>
</evidence>
<dbReference type="RefSeq" id="WP_264320769.1">
    <property type="nucleotide sequence ID" value="NZ_JADEXN010000092.1"/>
</dbReference>
<feature type="domain" description="Inner membrane protein YgaP-like transmembrane" evidence="2">
    <location>
        <begin position="1"/>
        <end position="65"/>
    </location>
</feature>
<dbReference type="Pfam" id="PF11127">
    <property type="entry name" value="YgaP-like_TM"/>
    <property type="match status" value="1"/>
</dbReference>
<name>A0A928Z8C5_9CYAN</name>
<keyword evidence="1" id="KW-0812">Transmembrane</keyword>
<reference evidence="3" key="1">
    <citation type="submission" date="2020-10" db="EMBL/GenBank/DDBJ databases">
        <authorList>
            <person name="Castelo-Branco R."/>
            <person name="Eusebio N."/>
            <person name="Adriana R."/>
            <person name="Vieira A."/>
            <person name="Brugerolle De Fraissinette N."/>
            <person name="Rezende De Castro R."/>
            <person name="Schneider M.P."/>
            <person name="Vasconcelos V."/>
            <person name="Leao P.N."/>
        </authorList>
    </citation>
    <scope>NUCLEOTIDE SEQUENCE</scope>
    <source>
        <strain evidence="3">LEGE 11467</strain>
    </source>
</reference>
<dbReference type="Proteomes" id="UP000621799">
    <property type="component" value="Unassembled WGS sequence"/>
</dbReference>
<keyword evidence="1" id="KW-0472">Membrane</keyword>
<proteinExistence type="predicted"/>
<gene>
    <name evidence="3" type="ORF">IQ235_06945</name>
</gene>
<feature type="transmembrane region" description="Helical" evidence="1">
    <location>
        <begin position="35"/>
        <end position="59"/>
    </location>
</feature>
<evidence type="ECO:0000313" key="4">
    <source>
        <dbReference type="Proteomes" id="UP000621799"/>
    </source>
</evidence>
<keyword evidence="1" id="KW-1133">Transmembrane helix</keyword>
<dbReference type="AlphaFoldDB" id="A0A928Z8C5"/>
<feature type="transmembrane region" description="Helical" evidence="1">
    <location>
        <begin position="12"/>
        <end position="29"/>
    </location>
</feature>
<comment type="caution">
    <text evidence="3">The sequence shown here is derived from an EMBL/GenBank/DDBJ whole genome shotgun (WGS) entry which is preliminary data.</text>
</comment>
<protein>
    <submittedName>
        <fullName evidence="3">DUF2892 domain-containing protein</fullName>
    </submittedName>
</protein>
<evidence type="ECO:0000313" key="3">
    <source>
        <dbReference type="EMBL" id="MBE9040523.1"/>
    </source>
</evidence>
<organism evidence="3 4">
    <name type="scientific">Zarconia navalis LEGE 11467</name>
    <dbReference type="NCBI Taxonomy" id="1828826"/>
    <lineage>
        <taxon>Bacteria</taxon>
        <taxon>Bacillati</taxon>
        <taxon>Cyanobacteriota</taxon>
        <taxon>Cyanophyceae</taxon>
        <taxon>Oscillatoriophycideae</taxon>
        <taxon>Oscillatoriales</taxon>
        <taxon>Oscillatoriales incertae sedis</taxon>
        <taxon>Zarconia</taxon>
        <taxon>Zarconia navalis</taxon>
    </lineage>
</organism>
<evidence type="ECO:0000256" key="1">
    <source>
        <dbReference type="SAM" id="Phobius"/>
    </source>
</evidence>
<sequence length="70" mass="7343">MVSNVGTVDRVIRFIVAAVLFDLGLNVYANYPVGIGLTVAGAIALLTSLVGFCGLYRLLGISTRKIDSAL</sequence>
<dbReference type="InterPro" id="IPR021309">
    <property type="entry name" value="YgaP-like_TM"/>
</dbReference>
<dbReference type="EMBL" id="JADEXN010000092">
    <property type="protein sequence ID" value="MBE9040523.1"/>
    <property type="molecule type" value="Genomic_DNA"/>
</dbReference>
<accession>A0A928Z8C5</accession>
<keyword evidence="4" id="KW-1185">Reference proteome</keyword>